<dbReference type="InterPro" id="IPR038770">
    <property type="entry name" value="Na+/solute_symporter_sf"/>
</dbReference>
<feature type="transmembrane region" description="Helical" evidence="8">
    <location>
        <begin position="92"/>
        <end position="116"/>
    </location>
</feature>
<dbReference type="PANTHER" id="PTHR36838:SF1">
    <property type="entry name" value="SLR1864 PROTEIN"/>
    <property type="match status" value="1"/>
</dbReference>
<organism evidence="9 10">
    <name type="scientific">Metabacillus fastidiosus</name>
    <dbReference type="NCBI Taxonomy" id="1458"/>
    <lineage>
        <taxon>Bacteria</taxon>
        <taxon>Bacillati</taxon>
        <taxon>Bacillota</taxon>
        <taxon>Bacilli</taxon>
        <taxon>Bacillales</taxon>
        <taxon>Bacillaceae</taxon>
        <taxon>Metabacillus</taxon>
    </lineage>
</organism>
<comment type="similarity">
    <text evidence="2">Belongs to the auxin efflux carrier (TC 2.A.69) family.</text>
</comment>
<evidence type="ECO:0000256" key="8">
    <source>
        <dbReference type="SAM" id="Phobius"/>
    </source>
</evidence>
<comment type="subcellular location">
    <subcellularLocation>
        <location evidence="1">Cell membrane</location>
        <topology evidence="1">Multi-pass membrane protein</topology>
    </subcellularLocation>
</comment>
<feature type="transmembrane region" description="Helical" evidence="8">
    <location>
        <begin position="6"/>
        <end position="21"/>
    </location>
</feature>
<evidence type="ECO:0000313" key="9">
    <source>
        <dbReference type="EMBL" id="MED4401844.1"/>
    </source>
</evidence>
<feature type="transmembrane region" description="Helical" evidence="8">
    <location>
        <begin position="217"/>
        <end position="236"/>
    </location>
</feature>
<feature type="transmembrane region" description="Helical" evidence="8">
    <location>
        <begin position="154"/>
        <end position="173"/>
    </location>
</feature>
<comment type="caution">
    <text evidence="9">The sequence shown here is derived from an EMBL/GenBank/DDBJ whole genome shotgun (WGS) entry which is preliminary data.</text>
</comment>
<accession>A0ABU6P030</accession>
<evidence type="ECO:0000256" key="3">
    <source>
        <dbReference type="ARBA" id="ARBA00022448"/>
    </source>
</evidence>
<keyword evidence="4" id="KW-1003">Cell membrane</keyword>
<evidence type="ECO:0000256" key="1">
    <source>
        <dbReference type="ARBA" id="ARBA00004651"/>
    </source>
</evidence>
<keyword evidence="7 8" id="KW-0472">Membrane</keyword>
<sequence length="299" mass="32837">MGIFFSVMLPVIAVFGAGYVLQRVKLVQVKSVAAVSIYIFMPIFFFVSLYEATFDEDYFILIISIIFILLMMVLINKILGKIFKWSKPVESASILGSAFMNGGNYGIPVIVFSLGVGATHFAVFYMVMQSLFIQFFGVYYASRGKDGMLQGIKQVLLMPATYAALLAFLFKGFGWEIPEGVYGTIKMVSEGSIPLMMIVLGMQLATIKTLKVNWQVLTSAVTLRMIISPILAYFFIKAFDLDPLAGGVVLVMSAMPSSASAAMFAIEFDTEPELVSSVMLITTLFSFVSITVLLNILAS</sequence>
<keyword evidence="6 8" id="KW-1133">Transmembrane helix</keyword>
<dbReference type="Pfam" id="PF03547">
    <property type="entry name" value="Mem_trans"/>
    <property type="match status" value="1"/>
</dbReference>
<dbReference type="PANTHER" id="PTHR36838">
    <property type="entry name" value="AUXIN EFFLUX CARRIER FAMILY PROTEIN"/>
    <property type="match status" value="1"/>
</dbReference>
<dbReference type="RefSeq" id="WP_066228807.1">
    <property type="nucleotide sequence ID" value="NZ_JARTFQ010000006.1"/>
</dbReference>
<feature type="transmembrane region" description="Helical" evidence="8">
    <location>
        <begin position="278"/>
        <end position="298"/>
    </location>
</feature>
<proteinExistence type="inferred from homology"/>
<reference evidence="9 10" key="1">
    <citation type="submission" date="2023-03" db="EMBL/GenBank/DDBJ databases">
        <title>Bacillus Genome Sequencing.</title>
        <authorList>
            <person name="Dunlap C."/>
        </authorList>
    </citation>
    <scope>NUCLEOTIDE SEQUENCE [LARGE SCALE GENOMIC DNA]</scope>
    <source>
        <strain evidence="9 10">NRS-1717</strain>
    </source>
</reference>
<gene>
    <name evidence="9" type="ORF">P9271_10990</name>
</gene>
<feature type="transmembrane region" description="Helical" evidence="8">
    <location>
        <begin position="248"/>
        <end position="266"/>
    </location>
</feature>
<feature type="transmembrane region" description="Helical" evidence="8">
    <location>
        <begin position="58"/>
        <end position="80"/>
    </location>
</feature>
<feature type="transmembrane region" description="Helical" evidence="8">
    <location>
        <begin position="33"/>
        <end position="52"/>
    </location>
</feature>
<evidence type="ECO:0000256" key="5">
    <source>
        <dbReference type="ARBA" id="ARBA00022692"/>
    </source>
</evidence>
<dbReference type="GeneID" id="301140941"/>
<evidence type="ECO:0000313" key="10">
    <source>
        <dbReference type="Proteomes" id="UP001342826"/>
    </source>
</evidence>
<dbReference type="Gene3D" id="1.20.1530.20">
    <property type="match status" value="1"/>
</dbReference>
<dbReference type="Proteomes" id="UP001342826">
    <property type="component" value="Unassembled WGS sequence"/>
</dbReference>
<keyword evidence="3" id="KW-0813">Transport</keyword>
<evidence type="ECO:0000256" key="4">
    <source>
        <dbReference type="ARBA" id="ARBA00022475"/>
    </source>
</evidence>
<name>A0ABU6P030_9BACI</name>
<dbReference type="InterPro" id="IPR004776">
    <property type="entry name" value="Mem_transp_PIN-like"/>
</dbReference>
<feature type="transmembrane region" description="Helical" evidence="8">
    <location>
        <begin position="122"/>
        <end position="142"/>
    </location>
</feature>
<protein>
    <submittedName>
        <fullName evidence="9">AEC family transporter</fullName>
    </submittedName>
</protein>
<evidence type="ECO:0000256" key="7">
    <source>
        <dbReference type="ARBA" id="ARBA00023136"/>
    </source>
</evidence>
<evidence type="ECO:0000256" key="6">
    <source>
        <dbReference type="ARBA" id="ARBA00022989"/>
    </source>
</evidence>
<keyword evidence="10" id="KW-1185">Reference proteome</keyword>
<keyword evidence="5 8" id="KW-0812">Transmembrane</keyword>
<evidence type="ECO:0000256" key="2">
    <source>
        <dbReference type="ARBA" id="ARBA00010145"/>
    </source>
</evidence>
<dbReference type="EMBL" id="JARTFS010000006">
    <property type="protein sequence ID" value="MED4401844.1"/>
    <property type="molecule type" value="Genomic_DNA"/>
</dbReference>